<feature type="region of interest" description="Disordered" evidence="1">
    <location>
        <begin position="99"/>
        <end position="125"/>
    </location>
</feature>
<protein>
    <submittedName>
        <fullName evidence="2">Uncharacterized protein</fullName>
    </submittedName>
</protein>
<evidence type="ECO:0000313" key="2">
    <source>
        <dbReference type="EMBL" id="AYV83013.1"/>
    </source>
</evidence>
<accession>A0A3G5AB05</accession>
<sequence>MTKNTKSAHVWLNYFKQGDDMHRCIEKDANGKINAKATIQNHIALMESVVEHLKELNAMIPPDNDIDIDADTHMIMIRGDKNLIDRIVNKNLAQIDDFEDDVEADDLEDKADEDSKDDETNDVTI</sequence>
<organism evidence="2">
    <name type="scientific">Hyperionvirus sp</name>
    <dbReference type="NCBI Taxonomy" id="2487770"/>
    <lineage>
        <taxon>Viruses</taxon>
        <taxon>Varidnaviria</taxon>
        <taxon>Bamfordvirae</taxon>
        <taxon>Nucleocytoviricota</taxon>
        <taxon>Megaviricetes</taxon>
        <taxon>Imitervirales</taxon>
        <taxon>Mimiviridae</taxon>
        <taxon>Klosneuvirinae</taxon>
    </lineage>
</organism>
<reference evidence="2" key="1">
    <citation type="submission" date="2018-10" db="EMBL/GenBank/DDBJ databases">
        <title>Hidden diversity of soil giant viruses.</title>
        <authorList>
            <person name="Schulz F."/>
            <person name="Alteio L."/>
            <person name="Goudeau D."/>
            <person name="Ryan E.M."/>
            <person name="Malmstrom R.R."/>
            <person name="Blanchard J."/>
            <person name="Woyke T."/>
        </authorList>
    </citation>
    <scope>NUCLEOTIDE SEQUENCE</scope>
    <source>
        <strain evidence="2">HYV1</strain>
    </source>
</reference>
<evidence type="ECO:0000256" key="1">
    <source>
        <dbReference type="SAM" id="MobiDB-lite"/>
    </source>
</evidence>
<dbReference type="EMBL" id="MK072385">
    <property type="protein sequence ID" value="AYV83013.1"/>
    <property type="molecule type" value="Genomic_DNA"/>
</dbReference>
<proteinExistence type="predicted"/>
<name>A0A3G5AB05_9VIRU</name>
<gene>
    <name evidence="2" type="ORF">Hyperionvirus3_159</name>
</gene>